<evidence type="ECO:0000313" key="2">
    <source>
        <dbReference type="Proteomes" id="UP000828390"/>
    </source>
</evidence>
<dbReference type="Proteomes" id="UP000828390">
    <property type="component" value="Unassembled WGS sequence"/>
</dbReference>
<dbReference type="EMBL" id="JAIWYP010000004">
    <property type="protein sequence ID" value="KAH3832142.1"/>
    <property type="molecule type" value="Genomic_DNA"/>
</dbReference>
<organism evidence="1 2">
    <name type="scientific">Dreissena polymorpha</name>
    <name type="common">Zebra mussel</name>
    <name type="synonym">Mytilus polymorpha</name>
    <dbReference type="NCBI Taxonomy" id="45954"/>
    <lineage>
        <taxon>Eukaryota</taxon>
        <taxon>Metazoa</taxon>
        <taxon>Spiralia</taxon>
        <taxon>Lophotrochozoa</taxon>
        <taxon>Mollusca</taxon>
        <taxon>Bivalvia</taxon>
        <taxon>Autobranchia</taxon>
        <taxon>Heteroconchia</taxon>
        <taxon>Euheterodonta</taxon>
        <taxon>Imparidentia</taxon>
        <taxon>Neoheterodontei</taxon>
        <taxon>Myida</taxon>
        <taxon>Dreissenoidea</taxon>
        <taxon>Dreissenidae</taxon>
        <taxon>Dreissena</taxon>
    </lineage>
</organism>
<reference evidence="1" key="2">
    <citation type="submission" date="2020-11" db="EMBL/GenBank/DDBJ databases">
        <authorList>
            <person name="McCartney M.A."/>
            <person name="Auch B."/>
            <person name="Kono T."/>
            <person name="Mallez S."/>
            <person name="Becker A."/>
            <person name="Gohl D.M."/>
            <person name="Silverstein K.A.T."/>
            <person name="Koren S."/>
            <person name="Bechman K.B."/>
            <person name="Herman A."/>
            <person name="Abrahante J.E."/>
            <person name="Garbe J."/>
        </authorList>
    </citation>
    <scope>NUCLEOTIDE SEQUENCE</scope>
    <source>
        <strain evidence="1">Duluth1</strain>
        <tissue evidence="1">Whole animal</tissue>
    </source>
</reference>
<proteinExistence type="predicted"/>
<protein>
    <submittedName>
        <fullName evidence="1">Uncharacterized protein</fullName>
    </submittedName>
</protein>
<keyword evidence="2" id="KW-1185">Reference proteome</keyword>
<name>A0A9D4HGS2_DREPO</name>
<sequence>MGHMSYLACKTAAQPVQSHRLVGKVSWSHKRTDKPLTRQHKCADCSLATLTAYGIRRIFG</sequence>
<accession>A0A9D4HGS2</accession>
<evidence type="ECO:0000313" key="1">
    <source>
        <dbReference type="EMBL" id="KAH3832142.1"/>
    </source>
</evidence>
<comment type="caution">
    <text evidence="1">The sequence shown here is derived from an EMBL/GenBank/DDBJ whole genome shotgun (WGS) entry which is preliminary data.</text>
</comment>
<dbReference type="AlphaFoldDB" id="A0A9D4HGS2"/>
<reference evidence="1" key="1">
    <citation type="journal article" date="2019" name="bioRxiv">
        <title>The Genome of the Zebra Mussel, Dreissena polymorpha: A Resource for Invasive Species Research.</title>
        <authorList>
            <person name="McCartney M.A."/>
            <person name="Auch B."/>
            <person name="Kono T."/>
            <person name="Mallez S."/>
            <person name="Zhang Y."/>
            <person name="Obille A."/>
            <person name="Becker A."/>
            <person name="Abrahante J.E."/>
            <person name="Garbe J."/>
            <person name="Badalamenti J.P."/>
            <person name="Herman A."/>
            <person name="Mangelson H."/>
            <person name="Liachko I."/>
            <person name="Sullivan S."/>
            <person name="Sone E.D."/>
            <person name="Koren S."/>
            <person name="Silverstein K.A.T."/>
            <person name="Beckman K.B."/>
            <person name="Gohl D.M."/>
        </authorList>
    </citation>
    <scope>NUCLEOTIDE SEQUENCE</scope>
    <source>
        <strain evidence="1">Duluth1</strain>
        <tissue evidence="1">Whole animal</tissue>
    </source>
</reference>
<gene>
    <name evidence="1" type="ORF">DPMN_105419</name>
</gene>